<dbReference type="PROSITE" id="PS51257">
    <property type="entry name" value="PROKAR_LIPOPROTEIN"/>
    <property type="match status" value="1"/>
</dbReference>
<evidence type="ECO:0000313" key="3">
    <source>
        <dbReference type="Proteomes" id="UP000243232"/>
    </source>
</evidence>
<evidence type="ECO:0000313" key="2">
    <source>
        <dbReference type="EMBL" id="SDU37243.1"/>
    </source>
</evidence>
<proteinExistence type="predicted"/>
<name>A0A1H2HZJ3_9PSED</name>
<feature type="chain" id="PRO_5009276196" description="Lipoprotein" evidence="1">
    <location>
        <begin position="23"/>
        <end position="142"/>
    </location>
</feature>
<gene>
    <name evidence="2" type="ORF">SAMN05216296_3381</name>
</gene>
<dbReference type="Proteomes" id="UP000243232">
    <property type="component" value="Chromosome I"/>
</dbReference>
<feature type="signal peptide" evidence="1">
    <location>
        <begin position="1"/>
        <end position="22"/>
    </location>
</feature>
<dbReference type="RefSeq" id="WP_090198071.1">
    <property type="nucleotide sequence ID" value="NZ_LT629785.1"/>
</dbReference>
<dbReference type="OrthoDB" id="6997359at2"/>
<dbReference type="EMBL" id="LT629785">
    <property type="protein sequence ID" value="SDU37243.1"/>
    <property type="molecule type" value="Genomic_DNA"/>
</dbReference>
<keyword evidence="1" id="KW-0732">Signal</keyword>
<reference evidence="3" key="1">
    <citation type="submission" date="2016-10" db="EMBL/GenBank/DDBJ databases">
        <authorList>
            <person name="Varghese N."/>
            <person name="Submissions S."/>
        </authorList>
    </citation>
    <scope>NUCLEOTIDE SEQUENCE [LARGE SCALE GENOMIC DNA]</scope>
    <source>
        <strain evidence="3">DSM 17875</strain>
    </source>
</reference>
<keyword evidence="3" id="KW-1185">Reference proteome</keyword>
<accession>A0A1H2HZJ3</accession>
<organism evidence="2 3">
    <name type="scientific">Pseudomonas pohangensis</name>
    <dbReference type="NCBI Taxonomy" id="364197"/>
    <lineage>
        <taxon>Bacteria</taxon>
        <taxon>Pseudomonadati</taxon>
        <taxon>Pseudomonadota</taxon>
        <taxon>Gammaproteobacteria</taxon>
        <taxon>Pseudomonadales</taxon>
        <taxon>Pseudomonadaceae</taxon>
        <taxon>Pseudomonas</taxon>
    </lineage>
</organism>
<evidence type="ECO:0008006" key="4">
    <source>
        <dbReference type="Google" id="ProtNLM"/>
    </source>
</evidence>
<protein>
    <recommendedName>
        <fullName evidence="4">Lipoprotein</fullName>
    </recommendedName>
</protein>
<sequence length="142" mass="15379">MPRILACSLLLLLGGCAKTLPAADPDKAWIDLYTIARNQLSANALDGRDWAQGRYFEVSPGAHHLQVRLQFETSGGGGGSREHDGGGGGTRTCILALDYDHFEAGKKYQLKAGTMGRRGWLRLYDEQGGVLSRGKQLRCGAF</sequence>
<dbReference type="AlphaFoldDB" id="A0A1H2HZJ3"/>
<evidence type="ECO:0000256" key="1">
    <source>
        <dbReference type="SAM" id="SignalP"/>
    </source>
</evidence>
<dbReference type="STRING" id="364197.SAMN05216296_3381"/>